<evidence type="ECO:0000313" key="5">
    <source>
        <dbReference type="EMBL" id="EKG16224.1"/>
    </source>
</evidence>
<feature type="domain" description="Amidohydrolase-related" evidence="4">
    <location>
        <begin position="2"/>
        <end position="191"/>
    </location>
</feature>
<evidence type="ECO:0000313" key="6">
    <source>
        <dbReference type="Proteomes" id="UP000007129"/>
    </source>
</evidence>
<keyword evidence="5" id="KW-0378">Hydrolase</keyword>
<dbReference type="InParanoid" id="K2S132"/>
<comment type="caution">
    <text evidence="5">The sequence shown here is derived from an EMBL/GenBank/DDBJ whole genome shotgun (WGS) entry which is preliminary data.</text>
</comment>
<dbReference type="GO" id="GO:0016787">
    <property type="term" value="F:hydrolase activity"/>
    <property type="evidence" value="ECO:0007669"/>
    <property type="project" value="UniProtKB-KW"/>
</dbReference>
<evidence type="ECO:0000259" key="4">
    <source>
        <dbReference type="Pfam" id="PF04909"/>
    </source>
</evidence>
<dbReference type="SUPFAM" id="SSF51556">
    <property type="entry name" value="Metallo-dependent hydrolases"/>
    <property type="match status" value="1"/>
</dbReference>
<dbReference type="EMBL" id="AHHD01000283">
    <property type="protein sequence ID" value="EKG16224.1"/>
    <property type="molecule type" value="Genomic_DNA"/>
</dbReference>
<dbReference type="AlphaFoldDB" id="K2S132"/>
<name>K2S132_MACPH</name>
<evidence type="ECO:0000256" key="1">
    <source>
        <dbReference type="ARBA" id="ARBA00022793"/>
    </source>
</evidence>
<dbReference type="InterPro" id="IPR032465">
    <property type="entry name" value="ACMSD"/>
</dbReference>
<keyword evidence="2 3" id="KW-0456">Lyase</keyword>
<keyword evidence="1 3" id="KW-0210">Decarboxylase</keyword>
<reference evidence="5 6" key="1">
    <citation type="journal article" date="2012" name="BMC Genomics">
        <title>Tools to kill: Genome of one of the most destructive plant pathogenic fungi Macrophomina phaseolina.</title>
        <authorList>
            <person name="Islam M.S."/>
            <person name="Haque M.S."/>
            <person name="Islam M.M."/>
            <person name="Emdad E.M."/>
            <person name="Halim A."/>
            <person name="Hossen Q.M.M."/>
            <person name="Hossain M.Z."/>
            <person name="Ahmed B."/>
            <person name="Rahim S."/>
            <person name="Rahman M.S."/>
            <person name="Alam M.M."/>
            <person name="Hou S."/>
            <person name="Wan X."/>
            <person name="Saito J.A."/>
            <person name="Alam M."/>
        </authorList>
    </citation>
    <scope>NUCLEOTIDE SEQUENCE [LARGE SCALE GENOMIC DNA]</scope>
    <source>
        <strain evidence="5 6">MS6</strain>
    </source>
</reference>
<dbReference type="InterPro" id="IPR032466">
    <property type="entry name" value="Metal_Hydrolase"/>
</dbReference>
<organism evidence="5 6">
    <name type="scientific">Macrophomina phaseolina (strain MS6)</name>
    <name type="common">Charcoal rot fungus</name>
    <dbReference type="NCBI Taxonomy" id="1126212"/>
    <lineage>
        <taxon>Eukaryota</taxon>
        <taxon>Fungi</taxon>
        <taxon>Dikarya</taxon>
        <taxon>Ascomycota</taxon>
        <taxon>Pezizomycotina</taxon>
        <taxon>Dothideomycetes</taxon>
        <taxon>Dothideomycetes incertae sedis</taxon>
        <taxon>Botryosphaeriales</taxon>
        <taxon>Botryosphaeriaceae</taxon>
        <taxon>Macrophomina</taxon>
    </lineage>
</organism>
<dbReference type="PANTHER" id="PTHR21240">
    <property type="entry name" value="2-AMINO-3-CARBOXYLMUCONATE-6-SEMIALDEHYDE DECARBOXYLASE"/>
    <property type="match status" value="1"/>
</dbReference>
<dbReference type="Gene3D" id="3.20.20.140">
    <property type="entry name" value="Metal-dependent hydrolases"/>
    <property type="match status" value="2"/>
</dbReference>
<protein>
    <submittedName>
        <fullName evidence="5">Amidohydrolase 2</fullName>
    </submittedName>
</protein>
<dbReference type="VEuPathDB" id="FungiDB:MPH_06537"/>
<gene>
    <name evidence="5" type="ORF">MPH_06537</name>
</gene>
<dbReference type="Proteomes" id="UP000007129">
    <property type="component" value="Unassembled WGS sequence"/>
</dbReference>
<proteinExistence type="inferred from homology"/>
<accession>K2S132</accession>
<comment type="similarity">
    <text evidence="3">Belongs to the metallo-dependent hydrolases superfamily.</text>
</comment>
<dbReference type="OrthoDB" id="432010at2759"/>
<dbReference type="PANTHER" id="PTHR21240:SF31">
    <property type="entry name" value="AMIDOHYDROLASE FAMILY PROTEIN (AFU_ORTHOLOGUE AFUA_7G05840)"/>
    <property type="match status" value="1"/>
</dbReference>
<dbReference type="InterPro" id="IPR006680">
    <property type="entry name" value="Amidohydro-rel"/>
</dbReference>
<sequence>MNPRRFGALAAVSMHDPAQAADELRRSVSQLGMFGGLVNDWQSTGADGTGRKYYDAAEYDVFWKTVQELDVPIYFHPRVQVVAGHLGEGIPFNLWRADHWLNKPQKKKTRPSKHDYTYYFKNNVHITTSGNFNTAGLRFCMNEIGPGRCLYAIDTPYDAIEEAQAWWKALDLQESEKEDIGRGNAIRLFKLPLDP</sequence>
<dbReference type="GO" id="GO:0019748">
    <property type="term" value="P:secondary metabolic process"/>
    <property type="evidence" value="ECO:0007669"/>
    <property type="project" value="TreeGrafter"/>
</dbReference>
<evidence type="ECO:0000256" key="2">
    <source>
        <dbReference type="ARBA" id="ARBA00023239"/>
    </source>
</evidence>
<dbReference type="GO" id="GO:0016831">
    <property type="term" value="F:carboxy-lyase activity"/>
    <property type="evidence" value="ECO:0007669"/>
    <property type="project" value="UniProtKB-KW"/>
</dbReference>
<dbReference type="Pfam" id="PF04909">
    <property type="entry name" value="Amidohydro_2"/>
    <property type="match status" value="1"/>
</dbReference>
<dbReference type="GO" id="GO:0005829">
    <property type="term" value="C:cytosol"/>
    <property type="evidence" value="ECO:0007669"/>
    <property type="project" value="TreeGrafter"/>
</dbReference>
<dbReference type="STRING" id="1126212.K2S132"/>
<dbReference type="eggNOG" id="KOG4245">
    <property type="taxonomic scope" value="Eukaryota"/>
</dbReference>
<dbReference type="HOGENOM" id="CLU_039329_5_2_1"/>
<evidence type="ECO:0000256" key="3">
    <source>
        <dbReference type="RuleBase" id="RU366045"/>
    </source>
</evidence>